<keyword evidence="7" id="KW-0805">Transcription regulation</keyword>
<dbReference type="Pfam" id="PF07776">
    <property type="entry name" value="zf-AD"/>
    <property type="match status" value="1"/>
</dbReference>
<dbReference type="OMA" id="SRIRDCC"/>
<dbReference type="InterPro" id="IPR013087">
    <property type="entry name" value="Znf_C2H2_type"/>
</dbReference>
<dbReference type="Gene3D" id="3.30.160.60">
    <property type="entry name" value="Classic Zinc Finger"/>
    <property type="match status" value="6"/>
</dbReference>
<feature type="domain" description="C2H2-type" evidence="14">
    <location>
        <begin position="403"/>
        <end position="425"/>
    </location>
</feature>
<dbReference type="GO" id="GO:0032502">
    <property type="term" value="P:developmental process"/>
    <property type="evidence" value="ECO:0007669"/>
    <property type="project" value="UniProtKB-ARBA"/>
</dbReference>
<name>A0A067RAX5_ZOONE</name>
<feature type="domain" description="C2H2-type" evidence="14">
    <location>
        <begin position="263"/>
        <end position="290"/>
    </location>
</feature>
<feature type="domain" description="C2H2-type" evidence="14">
    <location>
        <begin position="347"/>
        <end position="374"/>
    </location>
</feature>
<evidence type="ECO:0000256" key="9">
    <source>
        <dbReference type="ARBA" id="ARBA00023163"/>
    </source>
</evidence>
<evidence type="ECO:0000256" key="12">
    <source>
        <dbReference type="PROSITE-ProRule" id="PRU01263"/>
    </source>
</evidence>
<dbReference type="SUPFAM" id="SSF57716">
    <property type="entry name" value="Glucocorticoid receptor-like (DNA-binding domain)"/>
    <property type="match status" value="1"/>
</dbReference>
<dbReference type="FunCoup" id="A0A067RAX5">
    <property type="interactions" value="166"/>
</dbReference>
<dbReference type="AlphaFoldDB" id="A0A067RAX5"/>
<feature type="region of interest" description="Disordered" evidence="13">
    <location>
        <begin position="222"/>
        <end position="258"/>
    </location>
</feature>
<keyword evidence="5 11" id="KW-0863">Zinc-finger</keyword>
<dbReference type="InterPro" id="IPR012934">
    <property type="entry name" value="Znf_AD"/>
</dbReference>
<keyword evidence="3 12" id="KW-0479">Metal-binding</keyword>
<feature type="domain" description="C2H2-type" evidence="14">
    <location>
        <begin position="319"/>
        <end position="346"/>
    </location>
</feature>
<feature type="domain" description="ZAD" evidence="15">
    <location>
        <begin position="7"/>
        <end position="85"/>
    </location>
</feature>
<dbReference type="FunFam" id="3.30.160.60:FF:000417">
    <property type="entry name" value="Zinc finger protein"/>
    <property type="match status" value="1"/>
</dbReference>
<evidence type="ECO:0000256" key="2">
    <source>
        <dbReference type="ARBA" id="ARBA00006991"/>
    </source>
</evidence>
<keyword evidence="6 12" id="KW-0862">Zinc</keyword>
<sequence length="464" mass="52808">MMLNFREICRLCMVKEETLSPLFCEQVPDTVTSLSAKIMSFVPVLKLCADDGLPGQVCQRCSQLVDLSYKFKLQCESSDAKLRQHLTSHSIQDSKDEFMHSVFTDDNESDWCYTTVKIEVTEDIYGDDCVNQSENDRESSLWPVVPAQGDSDNEWKNIEPDSSVKTEKISSEDETKICVNHTAAKKSIKNSPKRDSFEKVRRKCKGVLSSNKSDTNNVETMKLKNSGRNGKSSVMTDSVQDEVKEKGPLKRTKPRAGGEKKGYLCQDCGKNFSYEQHLLLHRRTHTGEKPFSCSVCGECFSVNSNLNKHMRTHTGEKPFLCTVCGKKFSRSDTLTKHMRSHTGEKPFHCAVCGNNFGRRSVLTNHMRTHSGEKPYLCTECGQRFAQSYDLTKHTRSHTGEKPYRCTMCRMNFGQRNSLTKHMKSHPEVPFPCIDFSKGLSYKIETTSMLPHSQQIKLLTHSYKY</sequence>
<dbReference type="FunFam" id="3.30.160.60:FF:000478">
    <property type="entry name" value="Zinc finger protein 133"/>
    <property type="match status" value="1"/>
</dbReference>
<dbReference type="eggNOG" id="KOG1721">
    <property type="taxonomic scope" value="Eukaryota"/>
</dbReference>
<dbReference type="EMBL" id="KK852575">
    <property type="protein sequence ID" value="KDR21017.1"/>
    <property type="molecule type" value="Genomic_DNA"/>
</dbReference>
<reference evidence="16 17" key="1">
    <citation type="journal article" date="2014" name="Nat. Commun.">
        <title>Molecular traces of alternative social organization in a termite genome.</title>
        <authorList>
            <person name="Terrapon N."/>
            <person name="Li C."/>
            <person name="Robertson H.M."/>
            <person name="Ji L."/>
            <person name="Meng X."/>
            <person name="Booth W."/>
            <person name="Chen Z."/>
            <person name="Childers C.P."/>
            <person name="Glastad K.M."/>
            <person name="Gokhale K."/>
            <person name="Gowin J."/>
            <person name="Gronenberg W."/>
            <person name="Hermansen R.A."/>
            <person name="Hu H."/>
            <person name="Hunt B.G."/>
            <person name="Huylmans A.K."/>
            <person name="Khalil S.M."/>
            <person name="Mitchell R.D."/>
            <person name="Munoz-Torres M.C."/>
            <person name="Mustard J.A."/>
            <person name="Pan H."/>
            <person name="Reese J.T."/>
            <person name="Scharf M.E."/>
            <person name="Sun F."/>
            <person name="Vogel H."/>
            <person name="Xiao J."/>
            <person name="Yang W."/>
            <person name="Yang Z."/>
            <person name="Yang Z."/>
            <person name="Zhou J."/>
            <person name="Zhu J."/>
            <person name="Brent C.S."/>
            <person name="Elsik C.G."/>
            <person name="Goodisman M.A."/>
            <person name="Liberles D.A."/>
            <person name="Roe R.M."/>
            <person name="Vargo E.L."/>
            <person name="Vilcinskas A."/>
            <person name="Wang J."/>
            <person name="Bornberg-Bauer E."/>
            <person name="Korb J."/>
            <person name="Zhang G."/>
            <person name="Liebig J."/>
        </authorList>
    </citation>
    <scope>NUCLEOTIDE SEQUENCE [LARGE SCALE GENOMIC DNA]</scope>
    <source>
        <tissue evidence="16">Whole organism</tissue>
    </source>
</reference>
<comment type="subcellular location">
    <subcellularLocation>
        <location evidence="1">Nucleus</location>
    </subcellularLocation>
</comment>
<dbReference type="GO" id="GO:0008270">
    <property type="term" value="F:zinc ion binding"/>
    <property type="evidence" value="ECO:0007669"/>
    <property type="project" value="UniProtKB-UniRule"/>
</dbReference>
<dbReference type="SUPFAM" id="SSF57667">
    <property type="entry name" value="beta-beta-alpha zinc fingers"/>
    <property type="match status" value="4"/>
</dbReference>
<feature type="binding site" evidence="12">
    <location>
        <position position="58"/>
    </location>
    <ligand>
        <name>Zn(2+)</name>
        <dbReference type="ChEBI" id="CHEBI:29105"/>
    </ligand>
</feature>
<evidence type="ECO:0000313" key="17">
    <source>
        <dbReference type="Proteomes" id="UP000027135"/>
    </source>
</evidence>
<dbReference type="OrthoDB" id="6077919at2759"/>
<dbReference type="FunFam" id="3.30.160.60:FF:001370">
    <property type="entry name" value="Zinc finger protein"/>
    <property type="match status" value="1"/>
</dbReference>
<feature type="binding site" evidence="12">
    <location>
        <position position="12"/>
    </location>
    <ligand>
        <name>Zn(2+)</name>
        <dbReference type="ChEBI" id="CHEBI:29105"/>
    </ligand>
</feature>
<keyword evidence="4" id="KW-0677">Repeat</keyword>
<evidence type="ECO:0000256" key="6">
    <source>
        <dbReference type="ARBA" id="ARBA00022833"/>
    </source>
</evidence>
<dbReference type="SMART" id="SM00868">
    <property type="entry name" value="zf-AD"/>
    <property type="match status" value="1"/>
</dbReference>
<dbReference type="GO" id="GO:0000981">
    <property type="term" value="F:DNA-binding transcription factor activity, RNA polymerase II-specific"/>
    <property type="evidence" value="ECO:0007669"/>
    <property type="project" value="TreeGrafter"/>
</dbReference>
<dbReference type="PANTHER" id="PTHR23226">
    <property type="entry name" value="ZINC FINGER AND SCAN DOMAIN-CONTAINING"/>
    <property type="match status" value="1"/>
</dbReference>
<evidence type="ECO:0000256" key="13">
    <source>
        <dbReference type="SAM" id="MobiDB-lite"/>
    </source>
</evidence>
<feature type="domain" description="C2H2-type" evidence="14">
    <location>
        <begin position="291"/>
        <end position="318"/>
    </location>
</feature>
<evidence type="ECO:0000256" key="3">
    <source>
        <dbReference type="ARBA" id="ARBA00022723"/>
    </source>
</evidence>
<evidence type="ECO:0000256" key="5">
    <source>
        <dbReference type="ARBA" id="ARBA00022771"/>
    </source>
</evidence>
<keyword evidence="10" id="KW-0539">Nucleus</keyword>
<dbReference type="GO" id="GO:0000978">
    <property type="term" value="F:RNA polymerase II cis-regulatory region sequence-specific DNA binding"/>
    <property type="evidence" value="ECO:0007669"/>
    <property type="project" value="TreeGrafter"/>
</dbReference>
<dbReference type="PANTHER" id="PTHR23226:SF371">
    <property type="entry name" value="ZINC FINGER PROTEIN 112-LIKE PROTEIN"/>
    <property type="match status" value="1"/>
</dbReference>
<feature type="binding site" evidence="12">
    <location>
        <position position="9"/>
    </location>
    <ligand>
        <name>Zn(2+)</name>
        <dbReference type="ChEBI" id="CHEBI:29105"/>
    </ligand>
</feature>
<keyword evidence="17" id="KW-1185">Reference proteome</keyword>
<dbReference type="Gene3D" id="3.40.1800.20">
    <property type="match status" value="1"/>
</dbReference>
<dbReference type="FunFam" id="3.30.160.60:FF:000933">
    <property type="entry name" value="zinc finger protein 771"/>
    <property type="match status" value="1"/>
</dbReference>
<evidence type="ECO:0000259" key="15">
    <source>
        <dbReference type="PROSITE" id="PS51915"/>
    </source>
</evidence>
<dbReference type="PROSITE" id="PS00028">
    <property type="entry name" value="ZINC_FINGER_C2H2_1"/>
    <property type="match status" value="6"/>
</dbReference>
<evidence type="ECO:0000256" key="7">
    <source>
        <dbReference type="ARBA" id="ARBA00023015"/>
    </source>
</evidence>
<dbReference type="SMART" id="SM00355">
    <property type="entry name" value="ZnF_C2H2"/>
    <property type="match status" value="6"/>
</dbReference>
<feature type="domain" description="C2H2-type" evidence="14">
    <location>
        <begin position="375"/>
        <end position="402"/>
    </location>
</feature>
<evidence type="ECO:0000259" key="14">
    <source>
        <dbReference type="PROSITE" id="PS50157"/>
    </source>
</evidence>
<gene>
    <name evidence="16" type="ORF">L798_04529</name>
</gene>
<feature type="binding site" evidence="12">
    <location>
        <position position="61"/>
    </location>
    <ligand>
        <name>Zn(2+)</name>
        <dbReference type="ChEBI" id="CHEBI:29105"/>
    </ligand>
</feature>
<dbReference type="PROSITE" id="PS51915">
    <property type="entry name" value="ZAD"/>
    <property type="match status" value="1"/>
</dbReference>
<dbReference type="InParanoid" id="A0A067RAX5"/>
<keyword evidence="9" id="KW-0804">Transcription</keyword>
<evidence type="ECO:0000256" key="4">
    <source>
        <dbReference type="ARBA" id="ARBA00022737"/>
    </source>
</evidence>
<evidence type="ECO:0000256" key="1">
    <source>
        <dbReference type="ARBA" id="ARBA00004123"/>
    </source>
</evidence>
<accession>A0A067RAX5</accession>
<dbReference type="GO" id="GO:0005634">
    <property type="term" value="C:nucleus"/>
    <property type="evidence" value="ECO:0007669"/>
    <property type="project" value="UniProtKB-SubCell"/>
</dbReference>
<dbReference type="FunFam" id="3.30.160.60:FF:001158">
    <property type="entry name" value="zinc finger protein 22"/>
    <property type="match status" value="1"/>
</dbReference>
<dbReference type="Proteomes" id="UP000027135">
    <property type="component" value="Unassembled WGS sequence"/>
</dbReference>
<evidence type="ECO:0000256" key="10">
    <source>
        <dbReference type="ARBA" id="ARBA00023242"/>
    </source>
</evidence>
<dbReference type="Pfam" id="PF00096">
    <property type="entry name" value="zf-C2H2"/>
    <property type="match status" value="6"/>
</dbReference>
<evidence type="ECO:0000256" key="11">
    <source>
        <dbReference type="PROSITE-ProRule" id="PRU00042"/>
    </source>
</evidence>
<organism evidence="16 17">
    <name type="scientific">Zootermopsis nevadensis</name>
    <name type="common">Dampwood termite</name>
    <dbReference type="NCBI Taxonomy" id="136037"/>
    <lineage>
        <taxon>Eukaryota</taxon>
        <taxon>Metazoa</taxon>
        <taxon>Ecdysozoa</taxon>
        <taxon>Arthropoda</taxon>
        <taxon>Hexapoda</taxon>
        <taxon>Insecta</taxon>
        <taxon>Pterygota</taxon>
        <taxon>Neoptera</taxon>
        <taxon>Polyneoptera</taxon>
        <taxon>Dictyoptera</taxon>
        <taxon>Blattodea</taxon>
        <taxon>Blattoidea</taxon>
        <taxon>Termitoidae</taxon>
        <taxon>Termopsidae</taxon>
        <taxon>Zootermopsis</taxon>
    </lineage>
</organism>
<evidence type="ECO:0000256" key="8">
    <source>
        <dbReference type="ARBA" id="ARBA00023125"/>
    </source>
</evidence>
<feature type="compositionally biased region" description="Polar residues" evidence="13">
    <location>
        <begin position="226"/>
        <end position="238"/>
    </location>
</feature>
<dbReference type="PROSITE" id="PS50157">
    <property type="entry name" value="ZINC_FINGER_C2H2_2"/>
    <property type="match status" value="6"/>
</dbReference>
<proteinExistence type="inferred from homology"/>
<evidence type="ECO:0000313" key="16">
    <source>
        <dbReference type="EMBL" id="KDR21017.1"/>
    </source>
</evidence>
<protein>
    <submittedName>
        <fullName evidence="16">Uncharacterized protein</fullName>
    </submittedName>
</protein>
<dbReference type="InterPro" id="IPR036236">
    <property type="entry name" value="Znf_C2H2_sf"/>
</dbReference>
<keyword evidence="8" id="KW-0238">DNA-binding</keyword>
<comment type="similarity">
    <text evidence="2">Belongs to the krueppel C2H2-type zinc-finger protein family.</text>
</comment>
<dbReference type="FunFam" id="3.30.160.60:FF:001049">
    <property type="entry name" value="zinc finger protein 319"/>
    <property type="match status" value="1"/>
</dbReference>